<gene>
    <name evidence="1" type="ORF">NCTC10418_07316</name>
</gene>
<dbReference type="Proteomes" id="UP000255460">
    <property type="component" value="Unassembled WGS sequence"/>
</dbReference>
<protein>
    <submittedName>
        <fullName evidence="1">Uncharacterized protein</fullName>
    </submittedName>
</protein>
<accession>A0A376L404</accession>
<organism evidence="1 2">
    <name type="scientific">Escherichia coli</name>
    <dbReference type="NCBI Taxonomy" id="562"/>
    <lineage>
        <taxon>Bacteria</taxon>
        <taxon>Pseudomonadati</taxon>
        <taxon>Pseudomonadota</taxon>
        <taxon>Gammaproteobacteria</taxon>
        <taxon>Enterobacterales</taxon>
        <taxon>Enterobacteriaceae</taxon>
        <taxon>Escherichia</taxon>
    </lineage>
</organism>
<proteinExistence type="predicted"/>
<sequence length="85" mass="9550">MPGKKPASAAEIFTKEGITGINRTFGTNTGFPFTVIYGIWYQCPVQAVYKGRAKKGDTREHDESERVTSPEIIQYITHRPQHHAS</sequence>
<dbReference type="AlphaFoldDB" id="A0A376L404"/>
<evidence type="ECO:0000313" key="1">
    <source>
        <dbReference type="EMBL" id="STE89569.1"/>
    </source>
</evidence>
<name>A0A376L404_ECOLX</name>
<dbReference type="EMBL" id="UFZQ01000001">
    <property type="protein sequence ID" value="STE89569.1"/>
    <property type="molecule type" value="Genomic_DNA"/>
</dbReference>
<reference evidence="1 2" key="1">
    <citation type="submission" date="2018-06" db="EMBL/GenBank/DDBJ databases">
        <authorList>
            <consortium name="Pathogen Informatics"/>
            <person name="Doyle S."/>
        </authorList>
    </citation>
    <scope>NUCLEOTIDE SEQUENCE [LARGE SCALE GENOMIC DNA]</scope>
    <source>
        <strain evidence="1 2">NCTC10418</strain>
    </source>
</reference>
<evidence type="ECO:0000313" key="2">
    <source>
        <dbReference type="Proteomes" id="UP000255460"/>
    </source>
</evidence>